<keyword evidence="2" id="KW-1185">Reference proteome</keyword>
<dbReference type="EMBL" id="BPLR01004623">
    <property type="protein sequence ID" value="GIX96262.1"/>
    <property type="molecule type" value="Genomic_DNA"/>
</dbReference>
<organism evidence="1 2">
    <name type="scientific">Caerostris extrusa</name>
    <name type="common">Bark spider</name>
    <name type="synonym">Caerostris bankana</name>
    <dbReference type="NCBI Taxonomy" id="172846"/>
    <lineage>
        <taxon>Eukaryota</taxon>
        <taxon>Metazoa</taxon>
        <taxon>Ecdysozoa</taxon>
        <taxon>Arthropoda</taxon>
        <taxon>Chelicerata</taxon>
        <taxon>Arachnida</taxon>
        <taxon>Araneae</taxon>
        <taxon>Araneomorphae</taxon>
        <taxon>Entelegynae</taxon>
        <taxon>Araneoidea</taxon>
        <taxon>Araneidae</taxon>
        <taxon>Caerostris</taxon>
    </lineage>
</organism>
<evidence type="ECO:0000313" key="1">
    <source>
        <dbReference type="EMBL" id="GIX96262.1"/>
    </source>
</evidence>
<dbReference type="AlphaFoldDB" id="A0AAV4PFY9"/>
<protein>
    <submittedName>
        <fullName evidence="1">Uncharacterized protein</fullName>
    </submittedName>
</protein>
<gene>
    <name evidence="1" type="ORF">CEXT_715551</name>
</gene>
<reference evidence="1 2" key="1">
    <citation type="submission" date="2021-06" db="EMBL/GenBank/DDBJ databases">
        <title>Caerostris extrusa draft genome.</title>
        <authorList>
            <person name="Kono N."/>
            <person name="Arakawa K."/>
        </authorList>
    </citation>
    <scope>NUCLEOTIDE SEQUENCE [LARGE SCALE GENOMIC DNA]</scope>
</reference>
<comment type="caution">
    <text evidence="1">The sequence shown here is derived from an EMBL/GenBank/DDBJ whole genome shotgun (WGS) entry which is preliminary data.</text>
</comment>
<evidence type="ECO:0000313" key="2">
    <source>
        <dbReference type="Proteomes" id="UP001054945"/>
    </source>
</evidence>
<name>A0AAV4PFY9_CAEEX</name>
<sequence length="216" mass="24249">MTCKASLVSNGCPFLIPRRSPRLHVSGVRIRNKQRVKSAINLNIKATPLLCIWLHSEEITKPSGSLCSGIFAQYPVNCLSSKMTLPTIPPPPKSDLGPTTRHVVYKAGDCSTGRLVDVLVFMSSLILLKIKGIRKIIKERKKLHRLPSERKNTHIGKNKENIARLPEAHEHHQFPISHCILRYHRCHFKGTFVILSPLYGAKGWLSMDPISTRIGP</sequence>
<proteinExistence type="predicted"/>
<accession>A0AAV4PFY9</accession>
<dbReference type="Proteomes" id="UP001054945">
    <property type="component" value="Unassembled WGS sequence"/>
</dbReference>